<feature type="chain" id="PRO_5002098899" description="Glycoside hydrolase" evidence="1">
    <location>
        <begin position="25"/>
        <end position="301"/>
    </location>
</feature>
<dbReference type="Gene3D" id="3.90.1720.10">
    <property type="entry name" value="endopeptidase domain like (from Nostoc punctiforme)"/>
    <property type="match status" value="1"/>
</dbReference>
<dbReference type="KEGG" id="gpi:GPICK_00610"/>
<keyword evidence="1" id="KW-0732">Signal</keyword>
<evidence type="ECO:0000256" key="1">
    <source>
        <dbReference type="SAM" id="SignalP"/>
    </source>
</evidence>
<dbReference type="HOGENOM" id="CLU_905402_0_0_7"/>
<dbReference type="InterPro" id="IPR038765">
    <property type="entry name" value="Papain-like_cys_pep_sf"/>
</dbReference>
<feature type="signal peptide" evidence="1">
    <location>
        <begin position="1"/>
        <end position="24"/>
    </location>
</feature>
<dbReference type="OrthoDB" id="9815778at2"/>
<dbReference type="STRING" id="345632.GPICK_00610"/>
<accession>A0A0B5BDB2</accession>
<gene>
    <name evidence="2" type="ORF">GPICK_00610</name>
</gene>
<dbReference type="RefSeq" id="WP_039739581.1">
    <property type="nucleotide sequence ID" value="NZ_CP009788.1"/>
</dbReference>
<name>A0A0B5BDB2_9BACT</name>
<reference evidence="2 3" key="1">
    <citation type="journal article" date="2015" name="Genome Announc.">
        <title>Complete Genome of Geobacter pickeringii G13T, a Metal-Reducing Isolate from Sedimentary Kaolin Deposits.</title>
        <authorList>
            <person name="Badalamenti J.P."/>
            <person name="Bond D.R."/>
        </authorList>
    </citation>
    <scope>NUCLEOTIDE SEQUENCE [LARGE SCALE GENOMIC DNA]</scope>
    <source>
        <strain evidence="2 3">G13</strain>
    </source>
</reference>
<protein>
    <recommendedName>
        <fullName evidence="4">Glycoside hydrolase</fullName>
    </recommendedName>
</protein>
<evidence type="ECO:0000313" key="3">
    <source>
        <dbReference type="Proteomes" id="UP000057609"/>
    </source>
</evidence>
<evidence type="ECO:0000313" key="2">
    <source>
        <dbReference type="EMBL" id="AJE02076.1"/>
    </source>
</evidence>
<organism evidence="2 3">
    <name type="scientific">Geobacter pickeringii</name>
    <dbReference type="NCBI Taxonomy" id="345632"/>
    <lineage>
        <taxon>Bacteria</taxon>
        <taxon>Pseudomonadati</taxon>
        <taxon>Thermodesulfobacteriota</taxon>
        <taxon>Desulfuromonadia</taxon>
        <taxon>Geobacterales</taxon>
        <taxon>Geobacteraceae</taxon>
        <taxon>Geobacter</taxon>
    </lineage>
</organism>
<dbReference type="Proteomes" id="UP000057609">
    <property type="component" value="Chromosome"/>
</dbReference>
<dbReference type="EMBL" id="CP009788">
    <property type="protein sequence ID" value="AJE02076.1"/>
    <property type="molecule type" value="Genomic_DNA"/>
</dbReference>
<dbReference type="AlphaFoldDB" id="A0A0B5BDB2"/>
<sequence>MSGWLRGAAAAFFVLLAAVLPARAGEATRYAVAVLPAPVLNTADFPGVFGGRDGRTLRTDRQGQIRQLEFIALPGTAFTVHETLLRGTSVVHRVTTDDYPSPSATGYFVEDRFVRLAEVAPPPRPRMLPPRDGIVARLLAARGSRYVWGGNVRAGVPAMTELFPPAGKLSAETARRWRLQGVDCSGLLYEATNGVTPRNTSALLAFGTGVPIAGLGADAIRQRLEPLDLIVWKGHVIIVLDRERTIESRLGPVPGERDGVAVRPLREVLAEVLRGRMPADRYPESGGTGGKSFVVRRWYGR</sequence>
<proteinExistence type="predicted"/>
<keyword evidence="3" id="KW-1185">Reference proteome</keyword>
<dbReference type="SUPFAM" id="SSF54001">
    <property type="entry name" value="Cysteine proteinases"/>
    <property type="match status" value="1"/>
</dbReference>
<evidence type="ECO:0008006" key="4">
    <source>
        <dbReference type="Google" id="ProtNLM"/>
    </source>
</evidence>